<accession>A0A5P9CMN7</accession>
<evidence type="ECO:0000313" key="2">
    <source>
        <dbReference type="EMBL" id="QFT27588.1"/>
    </source>
</evidence>
<dbReference type="AlphaFoldDB" id="A0A5P9CMN7"/>
<keyword evidence="1" id="KW-0472">Membrane</keyword>
<feature type="transmembrane region" description="Helical" evidence="1">
    <location>
        <begin position="89"/>
        <end position="110"/>
    </location>
</feature>
<keyword evidence="1" id="KW-1133">Transmembrane helix</keyword>
<reference evidence="2 3" key="1">
    <citation type="submission" date="2019-10" db="EMBL/GenBank/DDBJ databases">
        <title>Complete genome sequence of Vibrio sp. strain THAF100, isolated from non-filtered water from the water column of tank 6 of a marine aquarium containing stony-coral fragments. Water maintained at 26 degree C.</title>
        <authorList>
            <person name="Ruckert C."/>
            <person name="Franco A."/>
            <person name="Kalinowski J."/>
            <person name="Glaeser S."/>
        </authorList>
    </citation>
    <scope>NUCLEOTIDE SEQUENCE [LARGE SCALE GENOMIC DNA]</scope>
    <source>
        <strain evidence="2 3">THAF100</strain>
    </source>
</reference>
<feature type="transmembrane region" description="Helical" evidence="1">
    <location>
        <begin position="7"/>
        <end position="26"/>
    </location>
</feature>
<proteinExistence type="predicted"/>
<dbReference type="KEGG" id="vaq:FIV01_14440"/>
<protein>
    <submittedName>
        <fullName evidence="2">Uncharacterized protein</fullName>
    </submittedName>
</protein>
<evidence type="ECO:0000313" key="3">
    <source>
        <dbReference type="Proteomes" id="UP000326936"/>
    </source>
</evidence>
<keyword evidence="3" id="KW-1185">Reference proteome</keyword>
<dbReference type="OrthoDB" id="7064144at2"/>
<feature type="transmembrane region" description="Helical" evidence="1">
    <location>
        <begin position="32"/>
        <end position="53"/>
    </location>
</feature>
<name>A0A5P9CMN7_9VIBR</name>
<evidence type="ECO:0000256" key="1">
    <source>
        <dbReference type="SAM" id="Phobius"/>
    </source>
</evidence>
<gene>
    <name evidence="2" type="ORF">FIV01_14440</name>
</gene>
<organism evidence="2 3">
    <name type="scientific">Vibrio aquimaris</name>
    <dbReference type="NCBI Taxonomy" id="2587862"/>
    <lineage>
        <taxon>Bacteria</taxon>
        <taxon>Pseudomonadati</taxon>
        <taxon>Pseudomonadota</taxon>
        <taxon>Gammaproteobacteria</taxon>
        <taxon>Vibrionales</taxon>
        <taxon>Vibrionaceae</taxon>
        <taxon>Vibrio</taxon>
    </lineage>
</organism>
<feature type="transmembrane region" description="Helical" evidence="1">
    <location>
        <begin position="65"/>
        <end position="83"/>
    </location>
</feature>
<dbReference type="Proteomes" id="UP000326936">
    <property type="component" value="Chromosome"/>
</dbReference>
<sequence>MKKIGLVIYGAAYLLLSLFNMVTAILAGAISVGFLVSIGFTTLYLIGFYGFLFKKPIFTPKVWRNLFYLQCVALILQFTPVLFEFSSELLAINGLILIVTLPMLVCLYRYSSPDSEIWISASERAKVSQIETLLATTDVISASKTMGEKTTTVTMSKAAGCYIVHIKRVSTEIESFKNEFITLNRAVEFVEKYTSISSEELVALQT</sequence>
<dbReference type="RefSeq" id="WP_152431570.1">
    <property type="nucleotide sequence ID" value="NZ_CBCSDK010000014.1"/>
</dbReference>
<keyword evidence="1" id="KW-0812">Transmembrane</keyword>
<dbReference type="EMBL" id="CP045350">
    <property type="protein sequence ID" value="QFT27588.1"/>
    <property type="molecule type" value="Genomic_DNA"/>
</dbReference>